<dbReference type="STRING" id="9258.ENSOANP00000032979"/>
<accession>K7EHH2</accession>
<organism evidence="3 4">
    <name type="scientific">Ornithorhynchus anatinus</name>
    <name type="common">Duckbill platypus</name>
    <dbReference type="NCBI Taxonomy" id="9258"/>
    <lineage>
        <taxon>Eukaryota</taxon>
        <taxon>Metazoa</taxon>
        <taxon>Chordata</taxon>
        <taxon>Craniata</taxon>
        <taxon>Vertebrata</taxon>
        <taxon>Euteleostomi</taxon>
        <taxon>Mammalia</taxon>
        <taxon>Monotremata</taxon>
        <taxon>Ornithorhynchidae</taxon>
        <taxon>Ornithorhynchus</taxon>
    </lineage>
</organism>
<reference evidence="3 4" key="1">
    <citation type="journal article" date="2008" name="Nature">
        <title>Genome analysis of the platypus reveals unique signatures of evolution.</title>
        <authorList>
            <person name="Warren W.C."/>
            <person name="Hillier L.W."/>
            <person name="Marshall Graves J.A."/>
            <person name="Birney E."/>
            <person name="Ponting C.P."/>
            <person name="Grutzner F."/>
            <person name="Belov K."/>
            <person name="Miller W."/>
            <person name="Clarke L."/>
            <person name="Chinwalla A.T."/>
            <person name="Yang S.P."/>
            <person name="Heger A."/>
            <person name="Locke D.P."/>
            <person name="Miethke P."/>
            <person name="Waters P.D."/>
            <person name="Veyrunes F."/>
            <person name="Fulton L."/>
            <person name="Fulton B."/>
            <person name="Graves T."/>
            <person name="Wallis J."/>
            <person name="Puente X.S."/>
            <person name="Lopez-Otin C."/>
            <person name="Ordonez G.R."/>
            <person name="Eichler E.E."/>
            <person name="Chen L."/>
            <person name="Cheng Z."/>
            <person name="Deakin J.E."/>
            <person name="Alsop A."/>
            <person name="Thompson K."/>
            <person name="Kirby P."/>
            <person name="Papenfuss A.T."/>
            <person name="Wakefield M.J."/>
            <person name="Olender T."/>
            <person name="Lancet D."/>
            <person name="Huttley G.A."/>
            <person name="Smit A.F."/>
            <person name="Pask A."/>
            <person name="Temple-Smith P."/>
            <person name="Batzer M.A."/>
            <person name="Walker J.A."/>
            <person name="Konkel M.K."/>
            <person name="Harris R.S."/>
            <person name="Whittington C.M."/>
            <person name="Wong E.S."/>
            <person name="Gemmell N.J."/>
            <person name="Buschiazzo E."/>
            <person name="Vargas Jentzsch I.M."/>
            <person name="Merkel A."/>
            <person name="Schmitz J."/>
            <person name="Zemann A."/>
            <person name="Churakov G."/>
            <person name="Kriegs J.O."/>
            <person name="Brosius J."/>
            <person name="Murchison E.P."/>
            <person name="Sachidanandam R."/>
            <person name="Smith C."/>
            <person name="Hannon G.J."/>
            <person name="Tsend-Ayush E."/>
            <person name="McMillan D."/>
            <person name="Attenborough R."/>
            <person name="Rens W."/>
            <person name="Ferguson-Smith M."/>
            <person name="Lefevre C.M."/>
            <person name="Sharp J.A."/>
            <person name="Nicholas K.R."/>
            <person name="Ray D.A."/>
            <person name="Kube M."/>
            <person name="Reinhardt R."/>
            <person name="Pringle T.H."/>
            <person name="Taylor J."/>
            <person name="Jones R.C."/>
            <person name="Nixon B."/>
            <person name="Dacheux J.L."/>
            <person name="Niwa H."/>
            <person name="Sekita Y."/>
            <person name="Huang X."/>
            <person name="Stark A."/>
            <person name="Kheradpour P."/>
            <person name="Kellis M."/>
            <person name="Flicek P."/>
            <person name="Chen Y."/>
            <person name="Webber C."/>
            <person name="Hardison R."/>
            <person name="Nelson J."/>
            <person name="Hallsworth-Pepin K."/>
            <person name="Delehaunty K."/>
            <person name="Markovic C."/>
            <person name="Minx P."/>
            <person name="Feng Y."/>
            <person name="Kremitzki C."/>
            <person name="Mitreva M."/>
            <person name="Glasscock J."/>
            <person name="Wylie T."/>
            <person name="Wohldmann P."/>
            <person name="Thiru P."/>
            <person name="Nhan M.N."/>
            <person name="Pohl C.S."/>
            <person name="Smith S.M."/>
            <person name="Hou S."/>
            <person name="Nefedov M."/>
            <person name="de Jong P.J."/>
            <person name="Renfree M.B."/>
            <person name="Mardis E.R."/>
            <person name="Wilson R.K."/>
        </authorList>
    </citation>
    <scope>NUCLEOTIDE SEQUENCE [LARGE SCALE GENOMIC DNA]</scope>
    <source>
        <strain evidence="3 4">Glennie</strain>
    </source>
</reference>
<feature type="coiled-coil region" evidence="1">
    <location>
        <begin position="68"/>
        <end position="147"/>
    </location>
</feature>
<reference evidence="3" key="2">
    <citation type="submission" date="2025-08" db="UniProtKB">
        <authorList>
            <consortium name="Ensembl"/>
        </authorList>
    </citation>
    <scope>IDENTIFICATION</scope>
    <source>
        <strain evidence="3">Glennie</strain>
    </source>
</reference>
<gene>
    <name evidence="3" type="primary">MIPOL1</name>
</gene>
<evidence type="ECO:0000256" key="1">
    <source>
        <dbReference type="SAM" id="Coils"/>
    </source>
</evidence>
<feature type="compositionally biased region" description="Basic and acidic residues" evidence="2">
    <location>
        <begin position="222"/>
        <end position="232"/>
    </location>
</feature>
<dbReference type="InterPro" id="IPR026175">
    <property type="entry name" value="MIPOL1"/>
</dbReference>
<proteinExistence type="predicted"/>
<name>K7EHH2_ORNAN</name>
<dbReference type="GeneTree" id="ENSGT00390000017800"/>
<dbReference type="AlphaFoldDB" id="K7EHH2"/>
<keyword evidence="4" id="KW-1185">Reference proteome</keyword>
<dbReference type="PANTHER" id="PTHR22089">
    <property type="entry name" value="MIRROR-IMAGE POLYDACTYLY GENE 1 PROTEIN"/>
    <property type="match status" value="1"/>
</dbReference>
<feature type="region of interest" description="Disordered" evidence="2">
    <location>
        <begin position="222"/>
        <end position="249"/>
    </location>
</feature>
<evidence type="ECO:0000313" key="3">
    <source>
        <dbReference type="Ensembl" id="ENSOANP00000032979.2"/>
    </source>
</evidence>
<protein>
    <submittedName>
        <fullName evidence="3">Mirror-image polydactyly 1</fullName>
    </submittedName>
</protein>
<evidence type="ECO:0000313" key="4">
    <source>
        <dbReference type="Proteomes" id="UP000002279"/>
    </source>
</evidence>
<keyword evidence="1" id="KW-0175">Coiled coil</keyword>
<dbReference type="Ensembl" id="ENSOANT00000042226.2">
    <property type="protein sequence ID" value="ENSOANP00000032979.2"/>
    <property type="gene ID" value="ENSOANG00000028922.2"/>
</dbReference>
<dbReference type="PANTHER" id="PTHR22089:SF2">
    <property type="entry name" value="MIRROR-IMAGE POLYDACTYLY GENE 1 PROTEIN"/>
    <property type="match status" value="1"/>
</dbReference>
<dbReference type="Bgee" id="ENSOANG00000028922">
    <property type="expression patterns" value="Expressed in endometrium and 8 other cell types or tissues"/>
</dbReference>
<dbReference type="HOGENOM" id="CLU_1922277_0_0_1"/>
<sequence>MLLIRLSVSLFSRLENINPEENDMTLQELLNRINNAGTGIAIQKNEAIIVDQIYKTKEGKKKITTEELNAVIEERDAALSQCKRLEQELHRLKEQNQTSANNMRHLTAENNQERALKAKLSTMQRAREIAIQQYQKLEEELQTLRVYYSLHASLSQEESLKDQFKLTLSAYEDALKIREDVISLSQKRQEELTAHLQEALSGRTMAESKLQRALETTQEASEKVTQKARAEPGLELGSPDSQAMLFPLSHADSRNHFGESAHSLLP</sequence>
<dbReference type="Proteomes" id="UP000002279">
    <property type="component" value="Chromosome 14"/>
</dbReference>
<reference evidence="3" key="3">
    <citation type="submission" date="2025-09" db="UniProtKB">
        <authorList>
            <consortium name="Ensembl"/>
        </authorList>
    </citation>
    <scope>IDENTIFICATION</scope>
    <source>
        <strain evidence="3">Glennie</strain>
    </source>
</reference>
<evidence type="ECO:0000256" key="2">
    <source>
        <dbReference type="SAM" id="MobiDB-lite"/>
    </source>
</evidence>
<dbReference type="eggNOG" id="ENOG502QS3V">
    <property type="taxonomic scope" value="Eukaryota"/>
</dbReference>